<organism evidence="5 6">
    <name type="scientific">Pomacea canaliculata</name>
    <name type="common">Golden apple snail</name>
    <dbReference type="NCBI Taxonomy" id="400727"/>
    <lineage>
        <taxon>Eukaryota</taxon>
        <taxon>Metazoa</taxon>
        <taxon>Spiralia</taxon>
        <taxon>Lophotrochozoa</taxon>
        <taxon>Mollusca</taxon>
        <taxon>Gastropoda</taxon>
        <taxon>Caenogastropoda</taxon>
        <taxon>Architaenioglossa</taxon>
        <taxon>Ampullarioidea</taxon>
        <taxon>Ampullariidae</taxon>
        <taxon>Pomacea</taxon>
    </lineage>
</organism>
<dbReference type="GO" id="GO:0005737">
    <property type="term" value="C:cytoplasm"/>
    <property type="evidence" value="ECO:0007669"/>
    <property type="project" value="UniProtKB-SubCell"/>
</dbReference>
<dbReference type="GO" id="GO:0003682">
    <property type="term" value="F:chromatin binding"/>
    <property type="evidence" value="ECO:0007669"/>
    <property type="project" value="TreeGrafter"/>
</dbReference>
<protein>
    <submittedName>
        <fullName evidence="5">Uncharacterized protein</fullName>
    </submittedName>
</protein>
<dbReference type="InterPro" id="IPR010736">
    <property type="entry name" value="SHIPPO-rpt"/>
</dbReference>
<evidence type="ECO:0000313" key="6">
    <source>
        <dbReference type="Proteomes" id="UP000245119"/>
    </source>
</evidence>
<sequence length="333" mass="36459">MEDSLKIAANMRVQGRLPAGHVYKGHAVVAANASIPTKFQTIVTENADKKGFMAQAKRFQDFIYTETPAPGKYLTHAVFESQSPSFSKKGTGGFASKSKRSIKYIASTAPGPGLYGLPSMLTTRKDFNRGSQSVFCQPIAEHVEKTNGIPAPNMYNVLQVKVGKANNVTASAAFKSKSKREGMIIKDHAQMPAPCQYHIKDDFLHESPKVPFSSFKSQSKRKFMPDPYNHPGPAHYKPNEPVELPQKQTWPRKHYLCISAPAMPLPEVPPAPGPGAYDVVDYEGPAKHYMSSAAFVSNTSRWTDHAVSAAVDMPGPVQYLALQLPKGWDLTPG</sequence>
<evidence type="ECO:0000256" key="2">
    <source>
        <dbReference type="ARBA" id="ARBA00004496"/>
    </source>
</evidence>
<dbReference type="PANTHER" id="PTHR35678">
    <property type="entry name" value="PROTEIN STPG4"/>
    <property type="match status" value="1"/>
</dbReference>
<dbReference type="GO" id="GO:0001940">
    <property type="term" value="C:male pronucleus"/>
    <property type="evidence" value="ECO:0007669"/>
    <property type="project" value="TreeGrafter"/>
</dbReference>
<name>A0A2T7NQH9_POMCA</name>
<accession>A0A2T7NQH9</accession>
<dbReference type="PANTHER" id="PTHR35678:SF1">
    <property type="entry name" value="PROTEIN STPG4"/>
    <property type="match status" value="1"/>
</dbReference>
<reference evidence="5 6" key="1">
    <citation type="submission" date="2018-04" db="EMBL/GenBank/DDBJ databases">
        <title>The genome of golden apple snail Pomacea canaliculata provides insight into stress tolerance and invasive adaptation.</title>
        <authorList>
            <person name="Liu C."/>
            <person name="Liu B."/>
            <person name="Ren Y."/>
            <person name="Zhang Y."/>
            <person name="Wang H."/>
            <person name="Li S."/>
            <person name="Jiang F."/>
            <person name="Yin L."/>
            <person name="Zhang G."/>
            <person name="Qian W."/>
            <person name="Fan W."/>
        </authorList>
    </citation>
    <scope>NUCLEOTIDE SEQUENCE [LARGE SCALE GENOMIC DNA]</scope>
    <source>
        <strain evidence="5">SZHN2017</strain>
        <tissue evidence="5">Muscle</tissue>
    </source>
</reference>
<dbReference type="AlphaFoldDB" id="A0A2T7NQH9"/>
<proteinExistence type="predicted"/>
<keyword evidence="6" id="KW-1185">Reference proteome</keyword>
<dbReference type="OrthoDB" id="186871at2759"/>
<dbReference type="GO" id="GO:0042585">
    <property type="term" value="C:germinal vesicle"/>
    <property type="evidence" value="ECO:0007669"/>
    <property type="project" value="TreeGrafter"/>
</dbReference>
<keyword evidence="3" id="KW-0963">Cytoplasm</keyword>
<evidence type="ECO:0000256" key="4">
    <source>
        <dbReference type="ARBA" id="ARBA00023242"/>
    </source>
</evidence>
<comment type="subcellular location">
    <subcellularLocation>
        <location evidence="2">Cytoplasm</location>
    </subcellularLocation>
    <subcellularLocation>
        <location evidence="1">Nucleus</location>
    </subcellularLocation>
</comment>
<comment type="caution">
    <text evidence="5">The sequence shown here is derived from an EMBL/GenBank/DDBJ whole genome shotgun (WGS) entry which is preliminary data.</text>
</comment>
<evidence type="ECO:0000256" key="1">
    <source>
        <dbReference type="ARBA" id="ARBA00004123"/>
    </source>
</evidence>
<dbReference type="GO" id="GO:0044727">
    <property type="term" value="P:epigenetic programing of male pronucleus"/>
    <property type="evidence" value="ECO:0007669"/>
    <property type="project" value="TreeGrafter"/>
</dbReference>
<keyword evidence="4" id="KW-0539">Nucleus</keyword>
<dbReference type="EMBL" id="PZQS01000010">
    <property type="protein sequence ID" value="PVD23430.1"/>
    <property type="molecule type" value="Genomic_DNA"/>
</dbReference>
<evidence type="ECO:0000256" key="3">
    <source>
        <dbReference type="ARBA" id="ARBA00022490"/>
    </source>
</evidence>
<dbReference type="Pfam" id="PF07004">
    <property type="entry name" value="SHIPPO-rpt"/>
    <property type="match status" value="2"/>
</dbReference>
<gene>
    <name evidence="5" type="ORF">C0Q70_16699</name>
</gene>
<dbReference type="GO" id="GO:0042393">
    <property type="term" value="F:histone binding"/>
    <property type="evidence" value="ECO:0007669"/>
    <property type="project" value="TreeGrafter"/>
</dbReference>
<evidence type="ECO:0000313" key="5">
    <source>
        <dbReference type="EMBL" id="PVD23430.1"/>
    </source>
</evidence>
<dbReference type="GO" id="GO:0001939">
    <property type="term" value="C:female pronucleus"/>
    <property type="evidence" value="ECO:0007669"/>
    <property type="project" value="TreeGrafter"/>
</dbReference>
<dbReference type="Proteomes" id="UP000245119">
    <property type="component" value="Linkage Group LG10"/>
</dbReference>